<dbReference type="Proteomes" id="UP001060215">
    <property type="component" value="Chromosome 5"/>
</dbReference>
<keyword evidence="2" id="KW-1185">Reference proteome</keyword>
<organism evidence="1 2">
    <name type="scientific">Camellia lanceoleosa</name>
    <dbReference type="NCBI Taxonomy" id="1840588"/>
    <lineage>
        <taxon>Eukaryota</taxon>
        <taxon>Viridiplantae</taxon>
        <taxon>Streptophyta</taxon>
        <taxon>Embryophyta</taxon>
        <taxon>Tracheophyta</taxon>
        <taxon>Spermatophyta</taxon>
        <taxon>Magnoliopsida</taxon>
        <taxon>eudicotyledons</taxon>
        <taxon>Gunneridae</taxon>
        <taxon>Pentapetalae</taxon>
        <taxon>asterids</taxon>
        <taxon>Ericales</taxon>
        <taxon>Theaceae</taxon>
        <taxon>Camellia</taxon>
    </lineage>
</organism>
<accession>A0ACC0HAR0</accession>
<reference evidence="1 2" key="1">
    <citation type="journal article" date="2022" name="Plant J.">
        <title>Chromosome-level genome of Camellia lanceoleosa provides a valuable resource for understanding genome evolution and self-incompatibility.</title>
        <authorList>
            <person name="Gong W."/>
            <person name="Xiao S."/>
            <person name="Wang L."/>
            <person name="Liao Z."/>
            <person name="Chang Y."/>
            <person name="Mo W."/>
            <person name="Hu G."/>
            <person name="Li W."/>
            <person name="Zhao G."/>
            <person name="Zhu H."/>
            <person name="Hu X."/>
            <person name="Ji K."/>
            <person name="Xiang X."/>
            <person name="Song Q."/>
            <person name="Yuan D."/>
            <person name="Jin S."/>
            <person name="Zhang L."/>
        </authorList>
    </citation>
    <scope>NUCLEOTIDE SEQUENCE [LARGE SCALE GENOMIC DNA]</scope>
    <source>
        <strain evidence="1">SQ_2022a</strain>
    </source>
</reference>
<gene>
    <name evidence="1" type="ORF">LOK49_LG06G01391</name>
</gene>
<evidence type="ECO:0000313" key="1">
    <source>
        <dbReference type="EMBL" id="KAI8009983.1"/>
    </source>
</evidence>
<comment type="caution">
    <text evidence="1">The sequence shown here is derived from an EMBL/GenBank/DDBJ whole genome shotgun (WGS) entry which is preliminary data.</text>
</comment>
<sequence>MRIHYTRGHIQCCVNITTLCYNCDSFKEGVAQYMKTKWRVVAIFNVVLFVVLVRNSSPSSLEQIKLSFSH</sequence>
<protein>
    <submittedName>
        <fullName evidence="1">Tetraspanin-10</fullName>
    </submittedName>
</protein>
<name>A0ACC0HAR0_9ERIC</name>
<dbReference type="EMBL" id="CM045762">
    <property type="protein sequence ID" value="KAI8009983.1"/>
    <property type="molecule type" value="Genomic_DNA"/>
</dbReference>
<evidence type="ECO:0000313" key="2">
    <source>
        <dbReference type="Proteomes" id="UP001060215"/>
    </source>
</evidence>
<proteinExistence type="predicted"/>